<dbReference type="Proteomes" id="UP000214646">
    <property type="component" value="Unassembled WGS sequence"/>
</dbReference>
<dbReference type="AlphaFoldDB" id="A0A225E153"/>
<evidence type="ECO:0000256" key="1">
    <source>
        <dbReference type="SAM" id="MobiDB-lite"/>
    </source>
</evidence>
<sequence>MAPDKHPDDLDGLDDLDRKLVADMDEVRQQYDDEPATDDAPDGEPKS</sequence>
<name>A0A225E153_9BACT</name>
<proteinExistence type="predicted"/>
<gene>
    <name evidence="2" type="ORF">FRUB_04175</name>
</gene>
<keyword evidence="3" id="KW-1185">Reference proteome</keyword>
<comment type="caution">
    <text evidence="2">The sequence shown here is derived from an EMBL/GenBank/DDBJ whole genome shotgun (WGS) entry which is preliminary data.</text>
</comment>
<feature type="region of interest" description="Disordered" evidence="1">
    <location>
        <begin position="23"/>
        <end position="47"/>
    </location>
</feature>
<dbReference type="EMBL" id="NIDE01000005">
    <property type="protein sequence ID" value="OWK42097.1"/>
    <property type="molecule type" value="Genomic_DNA"/>
</dbReference>
<feature type="compositionally biased region" description="Acidic residues" evidence="1">
    <location>
        <begin position="32"/>
        <end position="47"/>
    </location>
</feature>
<dbReference type="RefSeq" id="WP_161967488.1">
    <property type="nucleotide sequence ID" value="NZ_NIDE01000005.1"/>
</dbReference>
<organism evidence="2 3">
    <name type="scientific">Fimbriiglobus ruber</name>
    <dbReference type="NCBI Taxonomy" id="1908690"/>
    <lineage>
        <taxon>Bacteria</taxon>
        <taxon>Pseudomonadati</taxon>
        <taxon>Planctomycetota</taxon>
        <taxon>Planctomycetia</taxon>
        <taxon>Gemmatales</taxon>
        <taxon>Gemmataceae</taxon>
        <taxon>Fimbriiglobus</taxon>
    </lineage>
</organism>
<evidence type="ECO:0000313" key="2">
    <source>
        <dbReference type="EMBL" id="OWK42097.1"/>
    </source>
</evidence>
<evidence type="ECO:0000313" key="3">
    <source>
        <dbReference type="Proteomes" id="UP000214646"/>
    </source>
</evidence>
<accession>A0A225E153</accession>
<reference evidence="3" key="1">
    <citation type="submission" date="2017-06" db="EMBL/GenBank/DDBJ databases">
        <title>Genome analysis of Fimbriiglobus ruber SP5, the first member of the order Planctomycetales with confirmed chitinolytic capability.</title>
        <authorList>
            <person name="Ravin N.V."/>
            <person name="Rakitin A.L."/>
            <person name="Ivanova A.A."/>
            <person name="Beletsky A.V."/>
            <person name="Kulichevskaya I.S."/>
            <person name="Mardanov A.V."/>
            <person name="Dedysh S.N."/>
        </authorList>
    </citation>
    <scope>NUCLEOTIDE SEQUENCE [LARGE SCALE GENOMIC DNA]</scope>
    <source>
        <strain evidence="3">SP5</strain>
    </source>
</reference>
<protein>
    <submittedName>
        <fullName evidence="2">Uncharacterized protein</fullName>
    </submittedName>
</protein>